<keyword evidence="2" id="KW-0808">Transferase</keyword>
<dbReference type="AlphaFoldDB" id="A0A317E3C6"/>
<dbReference type="CDD" id="cd04301">
    <property type="entry name" value="NAT_SF"/>
    <property type="match status" value="1"/>
</dbReference>
<keyword evidence="3" id="KW-1185">Reference proteome</keyword>
<accession>A0A317E3C6</accession>
<dbReference type="InterPro" id="IPR024035">
    <property type="entry name" value="MSMEG_0567_GNAT"/>
</dbReference>
<dbReference type="InterPro" id="IPR016181">
    <property type="entry name" value="Acyl_CoA_acyltransferase"/>
</dbReference>
<name>A0A317E3C6_9PROT</name>
<evidence type="ECO:0000313" key="3">
    <source>
        <dbReference type="Proteomes" id="UP000245461"/>
    </source>
</evidence>
<evidence type="ECO:0000259" key="1">
    <source>
        <dbReference type="PROSITE" id="PS51186"/>
    </source>
</evidence>
<comment type="caution">
    <text evidence="2">The sequence shown here is derived from an EMBL/GenBank/DDBJ whole genome shotgun (WGS) entry which is preliminary data.</text>
</comment>
<dbReference type="RefSeq" id="WP_109906829.1">
    <property type="nucleotide sequence ID" value="NZ_QGLE01000008.1"/>
</dbReference>
<dbReference type="PROSITE" id="PS51186">
    <property type="entry name" value="GNAT"/>
    <property type="match status" value="1"/>
</dbReference>
<dbReference type="NCBIfam" id="TIGR04045">
    <property type="entry name" value="MSMEG_0567_GNAT"/>
    <property type="match status" value="1"/>
</dbReference>
<gene>
    <name evidence="2" type="ORF">DKG74_14185</name>
</gene>
<dbReference type="SUPFAM" id="SSF55729">
    <property type="entry name" value="Acyl-CoA N-acyltransferases (Nat)"/>
    <property type="match status" value="1"/>
</dbReference>
<dbReference type="Proteomes" id="UP000245461">
    <property type="component" value="Unassembled WGS sequence"/>
</dbReference>
<sequence length="179" mass="19548">MIFEPVLPYVSGEARVKIATARWELAGAAALRRQVFCREQKIFVGDDRDETDARALALVALAPIFGVPDQVVGTVRIHEDAPGHWAGSRLAVEPAWRRLGALGSGLIRLAVGTAAARGCRRFTAHVQAQNAPLFHRLHWATLDIVDLHGRPHHFMEADLGHYPALADEAGFAVLIGRRA</sequence>
<dbReference type="Gene3D" id="3.40.630.30">
    <property type="match status" value="1"/>
</dbReference>
<protein>
    <submittedName>
        <fullName evidence="2">Histone acetyltransferase</fullName>
    </submittedName>
</protein>
<dbReference type="Pfam" id="PF00583">
    <property type="entry name" value="Acetyltransf_1"/>
    <property type="match status" value="1"/>
</dbReference>
<proteinExistence type="predicted"/>
<feature type="domain" description="N-acetyltransferase" evidence="1">
    <location>
        <begin position="16"/>
        <end position="169"/>
    </location>
</feature>
<dbReference type="EMBL" id="QGLE01000008">
    <property type="protein sequence ID" value="PWR21151.1"/>
    <property type="molecule type" value="Genomic_DNA"/>
</dbReference>
<dbReference type="OrthoDB" id="9796171at2"/>
<dbReference type="InterPro" id="IPR000182">
    <property type="entry name" value="GNAT_dom"/>
</dbReference>
<organism evidence="2 3">
    <name type="scientific">Zavarzinia aquatilis</name>
    <dbReference type="NCBI Taxonomy" id="2211142"/>
    <lineage>
        <taxon>Bacteria</taxon>
        <taxon>Pseudomonadati</taxon>
        <taxon>Pseudomonadota</taxon>
        <taxon>Alphaproteobacteria</taxon>
        <taxon>Rhodospirillales</taxon>
        <taxon>Zavarziniaceae</taxon>
        <taxon>Zavarzinia</taxon>
    </lineage>
</organism>
<dbReference type="GO" id="GO:0016747">
    <property type="term" value="F:acyltransferase activity, transferring groups other than amino-acyl groups"/>
    <property type="evidence" value="ECO:0007669"/>
    <property type="project" value="InterPro"/>
</dbReference>
<evidence type="ECO:0000313" key="2">
    <source>
        <dbReference type="EMBL" id="PWR21151.1"/>
    </source>
</evidence>
<reference evidence="2 3" key="1">
    <citation type="submission" date="2018-05" db="EMBL/GenBank/DDBJ databases">
        <title>Zavarzinia sp. HR-AS.</title>
        <authorList>
            <person name="Lee Y."/>
            <person name="Jeon C.O."/>
        </authorList>
    </citation>
    <scope>NUCLEOTIDE SEQUENCE [LARGE SCALE GENOMIC DNA]</scope>
    <source>
        <strain evidence="2 3">HR-AS</strain>
    </source>
</reference>